<evidence type="ECO:0000313" key="5">
    <source>
        <dbReference type="Proteomes" id="UP000562027"/>
    </source>
</evidence>
<dbReference type="InterPro" id="IPR025645">
    <property type="entry name" value="DUF4349"/>
</dbReference>
<dbReference type="Pfam" id="PF14257">
    <property type="entry name" value="DUF4349"/>
    <property type="match status" value="1"/>
</dbReference>
<accession>A0A840LGC1</accession>
<sequence>MLRSLWFIALCASLAACNGEREGGGGSGASIEAQAGEETSAQARLAYAHSVRMEADEAQVEALLNAGRQACLAIAQSQQCVILQMRLESGREAQAGLKIRATAQGVQQVLERLKSQGRLLSQTTHAQDLAAPLQDAAKQLAMLKDYRSKLEALSGRAAGDIDALIKVSHELAQVQSDLEAAASQQAQLQQRVETQTLELAIESRQHRGFARPIQQALGDFAGNLSSGLAGFVTALAYLLPWLMAAGGVAWALLRWRRKRQQK</sequence>
<keyword evidence="2" id="KW-0472">Membrane</keyword>
<evidence type="ECO:0000313" key="4">
    <source>
        <dbReference type="EMBL" id="MBB4845672.1"/>
    </source>
</evidence>
<feature type="domain" description="DUF4349" evidence="3">
    <location>
        <begin position="45"/>
        <end position="253"/>
    </location>
</feature>
<evidence type="ECO:0000259" key="3">
    <source>
        <dbReference type="Pfam" id="PF14257"/>
    </source>
</evidence>
<protein>
    <recommendedName>
        <fullName evidence="3">DUF4349 domain-containing protein</fullName>
    </recommendedName>
</protein>
<keyword evidence="5" id="KW-1185">Reference proteome</keyword>
<dbReference type="RefSeq" id="WP_184303854.1">
    <property type="nucleotide sequence ID" value="NZ_JACHLP010000010.1"/>
</dbReference>
<name>A0A840LGC1_9BURK</name>
<keyword evidence="2" id="KW-0812">Transmembrane</keyword>
<dbReference type="Proteomes" id="UP000562027">
    <property type="component" value="Unassembled WGS sequence"/>
</dbReference>
<feature type="coiled-coil region" evidence="1">
    <location>
        <begin position="171"/>
        <end position="198"/>
    </location>
</feature>
<organism evidence="4 5">
    <name type="scientific">Roseateles oligotrophus</name>
    <dbReference type="NCBI Taxonomy" id="1769250"/>
    <lineage>
        <taxon>Bacteria</taxon>
        <taxon>Pseudomonadati</taxon>
        <taxon>Pseudomonadota</taxon>
        <taxon>Betaproteobacteria</taxon>
        <taxon>Burkholderiales</taxon>
        <taxon>Sphaerotilaceae</taxon>
        <taxon>Roseateles</taxon>
    </lineage>
</organism>
<gene>
    <name evidence="4" type="ORF">HNP55_004224</name>
</gene>
<dbReference type="AlphaFoldDB" id="A0A840LGC1"/>
<proteinExistence type="predicted"/>
<feature type="transmembrane region" description="Helical" evidence="2">
    <location>
        <begin position="228"/>
        <end position="253"/>
    </location>
</feature>
<dbReference type="EMBL" id="JACHLP010000010">
    <property type="protein sequence ID" value="MBB4845672.1"/>
    <property type="molecule type" value="Genomic_DNA"/>
</dbReference>
<keyword evidence="1" id="KW-0175">Coiled coil</keyword>
<comment type="caution">
    <text evidence="4">The sequence shown here is derived from an EMBL/GenBank/DDBJ whole genome shotgun (WGS) entry which is preliminary data.</text>
</comment>
<evidence type="ECO:0000256" key="1">
    <source>
        <dbReference type="SAM" id="Coils"/>
    </source>
</evidence>
<reference evidence="4 5" key="1">
    <citation type="submission" date="2020-08" db="EMBL/GenBank/DDBJ databases">
        <title>Functional genomics of gut bacteria from endangered species of beetles.</title>
        <authorList>
            <person name="Carlos-Shanley C."/>
        </authorList>
    </citation>
    <scope>NUCLEOTIDE SEQUENCE [LARGE SCALE GENOMIC DNA]</scope>
    <source>
        <strain evidence="4 5">S00239</strain>
    </source>
</reference>
<evidence type="ECO:0000256" key="2">
    <source>
        <dbReference type="SAM" id="Phobius"/>
    </source>
</evidence>
<dbReference type="PROSITE" id="PS51257">
    <property type="entry name" value="PROKAR_LIPOPROTEIN"/>
    <property type="match status" value="1"/>
</dbReference>
<keyword evidence="2" id="KW-1133">Transmembrane helix</keyword>